<dbReference type="Proteomes" id="UP000295066">
    <property type="component" value="Unassembled WGS sequence"/>
</dbReference>
<dbReference type="PANTHER" id="PTHR42788:SF2">
    <property type="entry name" value="ABC TRANSPORTER ATP-BINDING PROTEIN"/>
    <property type="match status" value="1"/>
</dbReference>
<dbReference type="InterPro" id="IPR003439">
    <property type="entry name" value="ABC_transporter-like_ATP-bd"/>
</dbReference>
<dbReference type="InterPro" id="IPR003593">
    <property type="entry name" value="AAA+_ATPase"/>
</dbReference>
<proteinExistence type="predicted"/>
<keyword evidence="1" id="KW-0813">Transport</keyword>
<dbReference type="SMART" id="SM00382">
    <property type="entry name" value="AAA"/>
    <property type="match status" value="1"/>
</dbReference>
<evidence type="ECO:0000256" key="1">
    <source>
        <dbReference type="ARBA" id="ARBA00022448"/>
    </source>
</evidence>
<evidence type="ECO:0000256" key="4">
    <source>
        <dbReference type="SAM" id="MobiDB-lite"/>
    </source>
</evidence>
<dbReference type="Pfam" id="PF00005">
    <property type="entry name" value="ABC_tran"/>
    <property type="match status" value="1"/>
</dbReference>
<protein>
    <submittedName>
        <fullName evidence="6">NitT/TauT family transport system ATP-binding protein</fullName>
    </submittedName>
</protein>
<organism evidence="6 7">
    <name type="scientific">Aminivibrio pyruvatiphilus</name>
    <dbReference type="NCBI Taxonomy" id="1005740"/>
    <lineage>
        <taxon>Bacteria</taxon>
        <taxon>Thermotogati</taxon>
        <taxon>Synergistota</taxon>
        <taxon>Synergistia</taxon>
        <taxon>Synergistales</taxon>
        <taxon>Aminobacteriaceae</taxon>
        <taxon>Aminivibrio</taxon>
    </lineage>
</organism>
<comment type="caution">
    <text evidence="6">The sequence shown here is derived from an EMBL/GenBank/DDBJ whole genome shotgun (WGS) entry which is preliminary data.</text>
</comment>
<keyword evidence="7" id="KW-1185">Reference proteome</keyword>
<evidence type="ECO:0000313" key="6">
    <source>
        <dbReference type="EMBL" id="TDY55328.1"/>
    </source>
</evidence>
<feature type="region of interest" description="Disordered" evidence="4">
    <location>
        <begin position="214"/>
        <end position="236"/>
    </location>
</feature>
<dbReference type="AlphaFoldDB" id="A0A4R8M3K1"/>
<feature type="compositionally biased region" description="Basic and acidic residues" evidence="4">
    <location>
        <begin position="214"/>
        <end position="225"/>
    </location>
</feature>
<evidence type="ECO:0000256" key="2">
    <source>
        <dbReference type="ARBA" id="ARBA00022741"/>
    </source>
</evidence>
<dbReference type="InterPro" id="IPR027417">
    <property type="entry name" value="P-loop_NTPase"/>
</dbReference>
<gene>
    <name evidence="6" type="ORF">C8D99_1258</name>
</gene>
<dbReference type="PANTHER" id="PTHR42788">
    <property type="entry name" value="TAURINE IMPORT ATP-BINDING PROTEIN-RELATED"/>
    <property type="match status" value="1"/>
</dbReference>
<dbReference type="PROSITE" id="PS50893">
    <property type="entry name" value="ABC_TRANSPORTER_2"/>
    <property type="match status" value="1"/>
</dbReference>
<keyword evidence="3 6" id="KW-0067">ATP-binding</keyword>
<name>A0A4R8M3K1_9BACT</name>
<dbReference type="SUPFAM" id="SSF52540">
    <property type="entry name" value="P-loop containing nucleoside triphosphate hydrolases"/>
    <property type="match status" value="1"/>
</dbReference>
<dbReference type="EMBL" id="SORI01000025">
    <property type="protein sequence ID" value="TDY55328.1"/>
    <property type="molecule type" value="Genomic_DNA"/>
</dbReference>
<dbReference type="RefSeq" id="WP_133959000.1">
    <property type="nucleotide sequence ID" value="NZ_SORI01000025.1"/>
</dbReference>
<evidence type="ECO:0000259" key="5">
    <source>
        <dbReference type="PROSITE" id="PS50893"/>
    </source>
</evidence>
<dbReference type="OrthoDB" id="9802264at2"/>
<dbReference type="Gene3D" id="3.40.50.300">
    <property type="entry name" value="P-loop containing nucleotide triphosphate hydrolases"/>
    <property type="match status" value="1"/>
</dbReference>
<evidence type="ECO:0000313" key="7">
    <source>
        <dbReference type="Proteomes" id="UP000295066"/>
    </source>
</evidence>
<feature type="domain" description="ABC transporter" evidence="5">
    <location>
        <begin position="2"/>
        <end position="229"/>
    </location>
</feature>
<evidence type="ECO:0000256" key="3">
    <source>
        <dbReference type="ARBA" id="ARBA00022840"/>
    </source>
</evidence>
<sequence>MLEIRSFSKSFDGRPVFSDFSLSAERGSFTVLLGPSGCGKSTFFDLLMGVLPRDGGCLAIDGREIPDLRGAAAYMTQKDLLLPWKTLAENALLPVTVKRTPTEEDRRRTEDLFSLLGLSGREDFFPGQVSGGMAQRCALARTILFDAPVALLDEPLSALDAITRRTLRGLLLLLQSRFGRTILMVTHDVEEALLLADSILLLSPPPMRILEVLRPEGTKESREDSPSFSGMKRSILDLLREGSR</sequence>
<dbReference type="GO" id="GO:0005524">
    <property type="term" value="F:ATP binding"/>
    <property type="evidence" value="ECO:0007669"/>
    <property type="project" value="UniProtKB-KW"/>
</dbReference>
<dbReference type="InterPro" id="IPR050166">
    <property type="entry name" value="ABC_transporter_ATP-bind"/>
</dbReference>
<keyword evidence="2" id="KW-0547">Nucleotide-binding</keyword>
<dbReference type="GO" id="GO:0016887">
    <property type="term" value="F:ATP hydrolysis activity"/>
    <property type="evidence" value="ECO:0007669"/>
    <property type="project" value="InterPro"/>
</dbReference>
<reference evidence="6 7" key="1">
    <citation type="submission" date="2019-03" db="EMBL/GenBank/DDBJ databases">
        <title>Genomic Encyclopedia of Type Strains, Phase IV (KMG-IV): sequencing the most valuable type-strain genomes for metagenomic binning, comparative biology and taxonomic classification.</title>
        <authorList>
            <person name="Goeker M."/>
        </authorList>
    </citation>
    <scope>NUCLEOTIDE SEQUENCE [LARGE SCALE GENOMIC DNA]</scope>
    <source>
        <strain evidence="6 7">DSM 25964</strain>
    </source>
</reference>
<accession>A0A4R8M3K1</accession>